<evidence type="ECO:0000259" key="2">
    <source>
        <dbReference type="Pfam" id="PF07647"/>
    </source>
</evidence>
<feature type="domain" description="Non-canonical E2 ubiquitin-conjugating enzyme C-terminal" evidence="3">
    <location>
        <begin position="199"/>
        <end position="654"/>
    </location>
</feature>
<gene>
    <name evidence="4" type="ORF">PROFUN_07199</name>
</gene>
<dbReference type="OrthoDB" id="406045at2759"/>
<dbReference type="InterPro" id="IPR013761">
    <property type="entry name" value="SAM/pointed_sf"/>
</dbReference>
<keyword evidence="5" id="KW-1185">Reference proteome</keyword>
<sequence length="657" mass="74009">MRRINRLAVGMDFEKTKAGVIETLRPLGFLAEETETYASAMATHEIDSSILTSKLLNHDLLKEIGIKKMGHRVKILSLGKAKISVEEPDYNQKPTEALSLDVALAPTDDNLMSGVGPPHSRVNYRDRGVVAYRSYIPSDVSRWLFGKLFFCSPVTVDSSMESEATEKMMMEEGDDDDDDVSSPVMQRPKLDIVNDLAARAKFIPVRLNDKERHLLRLAEAALNVSDYTGKVDVLGGKRGARSHEQLKEICAILSGLLVASDYSAGQKLIVDRNFADNENFFQSVFEIARRHKIMNPEKMRTEYGKLVYLLMDSALPEIQDLMGFSAVKPVITVHSYLEERKGLSLLQDPNLRLATMAIVDDKRKKRNEIQREIKAKEAAVEHLADKYSNATLKSSDIKLCLRSMGDNASFLIGTRDPVDGMIELLEKYFNPTTPEKGFSLSIQSGHNGARLSHDHARQYAYALQSLHLWREITNDMFRLWILAERDLLDAHNRYRLTNTGQGLNRVQNAPSIGKAMQELLSRTKKSVGDWVGSSVVHLGDHNVPNALMFIDKYTQVPRIINPILIVIKLIDDIAQDEGLAEYIRSTFNGVDMLKKTILTDFFRHAFDGSGADNFYDAGSCIDGRLTSAWNWCEKLPKKKYYPIFKLCGFSGFDGDFR</sequence>
<dbReference type="CDD" id="cd09487">
    <property type="entry name" value="SAM_superfamily"/>
    <property type="match status" value="1"/>
</dbReference>
<accession>A0A2P6NMJ5</accession>
<dbReference type="InParanoid" id="A0A2P6NMJ5"/>
<dbReference type="InterPro" id="IPR001660">
    <property type="entry name" value="SAM"/>
</dbReference>
<evidence type="ECO:0000256" key="1">
    <source>
        <dbReference type="SAM" id="Coils"/>
    </source>
</evidence>
<proteinExistence type="predicted"/>
<evidence type="ECO:0000313" key="5">
    <source>
        <dbReference type="Proteomes" id="UP000241769"/>
    </source>
</evidence>
<dbReference type="Proteomes" id="UP000241769">
    <property type="component" value="Unassembled WGS sequence"/>
</dbReference>
<feature type="domain" description="SAM" evidence="2">
    <location>
        <begin position="35"/>
        <end position="77"/>
    </location>
</feature>
<dbReference type="InterPro" id="IPR018553">
    <property type="entry name" value="E2_Ub-conjug_enz"/>
</dbReference>
<dbReference type="InterPro" id="IPR057668">
    <property type="entry name" value="E2_Ub-conjug_enz_C"/>
</dbReference>
<dbReference type="AlphaFoldDB" id="A0A2P6NMJ5"/>
<reference evidence="4 5" key="1">
    <citation type="journal article" date="2018" name="Genome Biol. Evol.">
        <title>Multiple Roots of Fruiting Body Formation in Amoebozoa.</title>
        <authorList>
            <person name="Hillmann F."/>
            <person name="Forbes G."/>
            <person name="Novohradska S."/>
            <person name="Ferling I."/>
            <person name="Riege K."/>
            <person name="Groth M."/>
            <person name="Westermann M."/>
            <person name="Marz M."/>
            <person name="Spaller T."/>
            <person name="Winckler T."/>
            <person name="Schaap P."/>
            <person name="Glockner G."/>
        </authorList>
    </citation>
    <scope>NUCLEOTIDE SEQUENCE [LARGE SCALE GENOMIC DNA]</scope>
    <source>
        <strain evidence="4 5">Jena</strain>
    </source>
</reference>
<feature type="coiled-coil region" evidence="1">
    <location>
        <begin position="359"/>
        <end position="386"/>
    </location>
</feature>
<protein>
    <submittedName>
        <fullName evidence="4">Uncharacterized protein</fullName>
    </submittedName>
</protein>
<comment type="caution">
    <text evidence="4">The sequence shown here is derived from an EMBL/GenBank/DDBJ whole genome shotgun (WGS) entry which is preliminary data.</text>
</comment>
<evidence type="ECO:0000259" key="3">
    <source>
        <dbReference type="Pfam" id="PF09418"/>
    </source>
</evidence>
<dbReference type="EMBL" id="MDYQ01000050">
    <property type="protein sequence ID" value="PRP85128.1"/>
    <property type="molecule type" value="Genomic_DNA"/>
</dbReference>
<dbReference type="Pfam" id="PF07647">
    <property type="entry name" value="SAM_2"/>
    <property type="match status" value="1"/>
</dbReference>
<dbReference type="SUPFAM" id="SSF47769">
    <property type="entry name" value="SAM/Pointed domain"/>
    <property type="match status" value="1"/>
</dbReference>
<dbReference type="Gene3D" id="1.10.150.50">
    <property type="entry name" value="Transcription Factor, Ets-1"/>
    <property type="match status" value="1"/>
</dbReference>
<name>A0A2P6NMJ5_9EUKA</name>
<dbReference type="Pfam" id="PF09418">
    <property type="entry name" value="DUF2009"/>
    <property type="match status" value="1"/>
</dbReference>
<dbReference type="PANTHER" id="PTHR31560">
    <property type="entry name" value="UPF0652 PROTEIN C16A11.03C-RELATED"/>
    <property type="match status" value="1"/>
</dbReference>
<organism evidence="4 5">
    <name type="scientific">Planoprotostelium fungivorum</name>
    <dbReference type="NCBI Taxonomy" id="1890364"/>
    <lineage>
        <taxon>Eukaryota</taxon>
        <taxon>Amoebozoa</taxon>
        <taxon>Evosea</taxon>
        <taxon>Variosea</taxon>
        <taxon>Cavosteliida</taxon>
        <taxon>Cavosteliaceae</taxon>
        <taxon>Planoprotostelium</taxon>
    </lineage>
</organism>
<keyword evidence="1" id="KW-0175">Coiled coil</keyword>
<dbReference type="PANTHER" id="PTHR31560:SF0">
    <property type="entry name" value="UPF0652 PROTEIN C22H10.08"/>
    <property type="match status" value="1"/>
</dbReference>
<evidence type="ECO:0000313" key="4">
    <source>
        <dbReference type="EMBL" id="PRP85128.1"/>
    </source>
</evidence>